<sequence>MRNLTVMPTLPQAHGFKKGDVFLLFGELFSRGYANGLVDQAKAEGMTILGVTVGRRDKDNQLRPLNPEELAAAEANLGGRILNYPHWAGFDMDPTPSGITVSESIANVKPTDWQDFKLDWSQVEEAKVHSYKRFRATVDQMVGELETLVPHGANLFFAHTMAGGIPKAKIFLVLLNRAVKGMGARYAPSKELWESDLGRLSAKNYDAVTADTFLELIEATQGLRQKVEGWGGICSYSAYGYHGTPILIKDRYLWQTYTPYLPGWSKMRLEDHALAAWKQGIKAVVYNCPEIRTNSSDLFNGVELSLYPLIRALRHEGGGPWAEAQAKACQDLMIEGMGLEAMLDEVDAYHLNPIITPFHSDFQDWPKHNSQAMADLMLATSDKVMEMNRDKKNLITDYLSGLVVESSGRIMLNEGYAPRGPVLWLGHDLVAKDLLAHHS</sequence>
<protein>
    <submittedName>
        <fullName evidence="1">Uncharacterized protein</fullName>
    </submittedName>
</protein>
<dbReference type="AlphaFoldDB" id="A0A1F6GUF3"/>
<organism evidence="1 2">
    <name type="scientific">Candidatus Lambdaproteobacteria bacterium RIFOXYD2_FULL_56_26</name>
    <dbReference type="NCBI Taxonomy" id="1817773"/>
    <lineage>
        <taxon>Bacteria</taxon>
        <taxon>Pseudomonadati</taxon>
        <taxon>Pseudomonadota</taxon>
        <taxon>Candidatus Lambdaproteobacteria</taxon>
    </lineage>
</organism>
<evidence type="ECO:0000313" key="1">
    <source>
        <dbReference type="EMBL" id="OGH01621.1"/>
    </source>
</evidence>
<dbReference type="EMBL" id="MFNF01000031">
    <property type="protein sequence ID" value="OGH01621.1"/>
    <property type="molecule type" value="Genomic_DNA"/>
</dbReference>
<name>A0A1F6GUF3_9PROT</name>
<dbReference type="Pfam" id="PF22046">
    <property type="entry name" value="FabMG"/>
    <property type="match status" value="1"/>
</dbReference>
<comment type="caution">
    <text evidence="1">The sequence shown here is derived from an EMBL/GenBank/DDBJ whole genome shotgun (WGS) entry which is preliminary data.</text>
</comment>
<accession>A0A1F6GUF3</accession>
<gene>
    <name evidence="1" type="ORF">A2557_00695</name>
</gene>
<proteinExistence type="predicted"/>
<reference evidence="1 2" key="1">
    <citation type="journal article" date="2016" name="Nat. Commun.">
        <title>Thousands of microbial genomes shed light on interconnected biogeochemical processes in an aquifer system.</title>
        <authorList>
            <person name="Anantharaman K."/>
            <person name="Brown C.T."/>
            <person name="Hug L.A."/>
            <person name="Sharon I."/>
            <person name="Castelle C.J."/>
            <person name="Probst A.J."/>
            <person name="Thomas B.C."/>
            <person name="Singh A."/>
            <person name="Wilkins M.J."/>
            <person name="Karaoz U."/>
            <person name="Brodie E.L."/>
            <person name="Williams K.H."/>
            <person name="Hubbard S.S."/>
            <person name="Banfield J.F."/>
        </authorList>
    </citation>
    <scope>NUCLEOTIDE SEQUENCE [LARGE SCALE GENOMIC DNA]</scope>
</reference>
<dbReference type="Proteomes" id="UP000177583">
    <property type="component" value="Unassembled WGS sequence"/>
</dbReference>
<dbReference type="InterPro" id="IPR053909">
    <property type="entry name" value="FabMG"/>
</dbReference>
<evidence type="ECO:0000313" key="2">
    <source>
        <dbReference type="Proteomes" id="UP000177583"/>
    </source>
</evidence>